<accession>A0A8D2G4M7</accession>
<dbReference type="AlphaFoldDB" id="A0A8D2G4M7"/>
<reference evidence="2" key="1">
    <citation type="submission" date="2018-05" db="EMBL/GenBank/DDBJ databases">
        <title>Whole genome of Theropithecus gelada.</title>
        <authorList>
            <person name="Chiou K.L."/>
            <person name="Snyder-Mackler N."/>
        </authorList>
    </citation>
    <scope>NUCLEOTIDE SEQUENCE [LARGE SCALE GENOMIC DNA]</scope>
</reference>
<feature type="compositionally biased region" description="Low complexity" evidence="1">
    <location>
        <begin position="184"/>
        <end position="204"/>
    </location>
</feature>
<name>A0A8D2G4M7_THEGE</name>
<dbReference type="Ensembl" id="ENSTGET00000035608.1">
    <property type="protein sequence ID" value="ENSTGEP00000029936.1"/>
    <property type="gene ID" value="ENSTGEG00000024045.1"/>
</dbReference>
<protein>
    <submittedName>
        <fullName evidence="2">Uncharacterized protein</fullName>
    </submittedName>
</protein>
<feature type="region of interest" description="Disordered" evidence="1">
    <location>
        <begin position="54"/>
        <end position="137"/>
    </location>
</feature>
<reference evidence="2" key="2">
    <citation type="submission" date="2025-08" db="UniProtKB">
        <authorList>
            <consortium name="Ensembl"/>
        </authorList>
    </citation>
    <scope>IDENTIFICATION</scope>
</reference>
<feature type="compositionally biased region" description="Low complexity" evidence="1">
    <location>
        <begin position="59"/>
        <end position="70"/>
    </location>
</feature>
<evidence type="ECO:0000313" key="2">
    <source>
        <dbReference type="Ensembl" id="ENSTGEP00000029936.1"/>
    </source>
</evidence>
<evidence type="ECO:0000256" key="1">
    <source>
        <dbReference type="SAM" id="MobiDB-lite"/>
    </source>
</evidence>
<feature type="compositionally biased region" description="Low complexity" evidence="1">
    <location>
        <begin position="164"/>
        <end position="175"/>
    </location>
</feature>
<feature type="region of interest" description="Disordered" evidence="1">
    <location>
        <begin position="150"/>
        <end position="224"/>
    </location>
</feature>
<proteinExistence type="predicted"/>
<organism evidence="2 3">
    <name type="scientific">Theropithecus gelada</name>
    <name type="common">Gelada baboon</name>
    <dbReference type="NCBI Taxonomy" id="9565"/>
    <lineage>
        <taxon>Eukaryota</taxon>
        <taxon>Metazoa</taxon>
        <taxon>Chordata</taxon>
        <taxon>Craniata</taxon>
        <taxon>Vertebrata</taxon>
        <taxon>Euteleostomi</taxon>
        <taxon>Mammalia</taxon>
        <taxon>Eutheria</taxon>
        <taxon>Euarchontoglires</taxon>
        <taxon>Primates</taxon>
        <taxon>Haplorrhini</taxon>
        <taxon>Catarrhini</taxon>
        <taxon>Cercopithecidae</taxon>
        <taxon>Cercopithecinae</taxon>
        <taxon>Theropithecus</taxon>
    </lineage>
</organism>
<dbReference type="Proteomes" id="UP000694411">
    <property type="component" value="Chromosome 16"/>
</dbReference>
<reference evidence="2" key="3">
    <citation type="submission" date="2025-09" db="UniProtKB">
        <authorList>
            <consortium name="Ensembl"/>
        </authorList>
    </citation>
    <scope>IDENTIFICATION</scope>
</reference>
<feature type="compositionally biased region" description="Polar residues" evidence="1">
    <location>
        <begin position="85"/>
        <end position="101"/>
    </location>
</feature>
<sequence length="235" mass="24693">MFLPFLLTLKRNDQKNWGQTVSGSCPWAECWPQKWRVARLEWGNLCRGRRVVLEEEPTGRPSRSGASGPGHTVSPPGEGRAVPPTSRSPTEALSTGRNSIFNGPRPPRRPNRPLCGPPWPPPPRHGGPGQGPRGAGPILRAAQRSRPRYGALGRSENSEAKSQPRALGPARLAARGSRRPHFLAAPGRARAAARTPSTAASAGGRAPLPGSRPPAGAVAPGPPRAPVAAALVCAL</sequence>
<evidence type="ECO:0000313" key="3">
    <source>
        <dbReference type="Proteomes" id="UP000694411"/>
    </source>
</evidence>
<feature type="compositionally biased region" description="Pro residues" evidence="1">
    <location>
        <begin position="115"/>
        <end position="125"/>
    </location>
</feature>
<keyword evidence="3" id="KW-1185">Reference proteome</keyword>